<protein>
    <submittedName>
        <fullName evidence="1">Uncharacterized protein</fullName>
    </submittedName>
</protein>
<dbReference type="Proteomes" id="UP001334084">
    <property type="component" value="Chromosome 6"/>
</dbReference>
<evidence type="ECO:0000313" key="1">
    <source>
        <dbReference type="EMBL" id="WUR03711.1"/>
    </source>
</evidence>
<dbReference type="EMBL" id="CP142731">
    <property type="protein sequence ID" value="WUR03711.1"/>
    <property type="molecule type" value="Genomic_DNA"/>
</dbReference>
<proteinExistence type="predicted"/>
<reference evidence="1" key="1">
    <citation type="journal article" date="2024" name="BMC Genomics">
        <title>Functional annotation of a divergent genome using sequence and structure-based similarity.</title>
        <authorList>
            <person name="Svedberg D."/>
            <person name="Winiger R.R."/>
            <person name="Berg A."/>
            <person name="Sharma H."/>
            <person name="Tellgren-Roth C."/>
            <person name="Debrunner-Vossbrinck B.A."/>
            <person name="Vossbrinck C.R."/>
            <person name="Barandun J."/>
        </authorList>
    </citation>
    <scope>NUCLEOTIDE SEQUENCE</scope>
    <source>
        <strain evidence="1">Illinois isolate</strain>
    </source>
</reference>
<dbReference type="RefSeq" id="XP_065329856.1">
    <property type="nucleotide sequence ID" value="XM_065473784.1"/>
</dbReference>
<dbReference type="KEGG" id="vnx:VNE69_06032"/>
<sequence>MNNDIDLDIYLVSLMNSLIIDNEISDNYNEILENISLLLSDNPKLFDIINKSKFFSSNLLRCLRNDESFNESLEFLSTNLNNLNLPDLYFTKKFIFFITDKLYEKMYQNYEYILDFIDVFVGKYKFTINLLYECGFFCLLNGIIDTKTCKIYNTIFKGVISSTKSSKEDLVSNKDCFYEIQRKQFDSEIIFNENNLIKFKKFSFFKEGSSYHEKIYENLVNTSLYNLIMCDFKEMDNVINYKKNEYEFLYENNELIEGCFEKKLTYLRIIRIHFYNYKEMVDIGFLKKISKFLTDKLFSVRYEVLLILSLQQEMYIRFNENKIRCIFQILEYEITECIKCEEEKCDGECTLLSILDFLHKIYTSGNKLFFYKISFLILLREISKKIGHIFIAEYFKDIVEYFKIERNNISRILFPYQPKRGSAPEIKLDFSNIKNKENFSEIELEDENLSEIEWEDENLIK</sequence>
<accession>A0AAX4JCN3</accession>
<name>A0AAX4JCN3_9MICR</name>
<organism evidence="1 2">
    <name type="scientific">Vairimorpha necatrix</name>
    <dbReference type="NCBI Taxonomy" id="6039"/>
    <lineage>
        <taxon>Eukaryota</taxon>
        <taxon>Fungi</taxon>
        <taxon>Fungi incertae sedis</taxon>
        <taxon>Microsporidia</taxon>
        <taxon>Nosematidae</taxon>
        <taxon>Vairimorpha</taxon>
    </lineage>
</organism>
<gene>
    <name evidence="1" type="ORF">VNE69_06032</name>
</gene>
<dbReference type="AlphaFoldDB" id="A0AAX4JCN3"/>
<keyword evidence="2" id="KW-1185">Reference proteome</keyword>
<dbReference type="GeneID" id="90541529"/>
<evidence type="ECO:0000313" key="2">
    <source>
        <dbReference type="Proteomes" id="UP001334084"/>
    </source>
</evidence>